<feature type="coiled-coil region" evidence="4">
    <location>
        <begin position="516"/>
        <end position="543"/>
    </location>
</feature>
<dbReference type="Gene3D" id="3.40.50.300">
    <property type="entry name" value="P-loop containing nucleotide triphosphate hydrolases"/>
    <property type="match status" value="3"/>
</dbReference>
<sequence length="757" mass="85812">MREPLVMWREEPSPSSTHLISITLSPLSGGTDSFEDKECIFLLILDLMCFCEDHGFISECEVKHHRIENISTFDKHQVLQLLGKIDGVVKETGGSDLQDQKHSGTLRRYQDPVTENTAQTDGDRIRIKLEENKVSNLRIILLGKFLSDTSSVGNFILGRSVFETEDPLHSVEFQCERVREHVEGRDITIINAPHLFQQNLSHHQLTQRIKECVSLSAPGPHVIMIIVQPKVSIEADKVRLDKILLSLSEEAHKYTMVVATGNTELSTSVDQDEENVIQKIIAEGNYRHLEFTGCSRANLVEKMDEMVTVNKGSLSCDVYEDAEQIVEPKQTPQLKLVLLGKERVKTSISKTLLGEKASVIQTESSLMCVKQGEVRGHLVTLVEMPALHNTQLSEQEVMRQTLHCVSVCDPGVHAFFIIVPEGPLTDEDKSEIESIQRIFSSRVNDHIIFIINQQSQKKQLDETLQSVIKAREGQYKFYSSRTEAAELITCVEKLLEQNSRRLYTMAMYSDAQLEVQLQYKREIEKLKYQVTELKRNRNQTQDLLKNPDTLRIVLLGKTGVGKSATGNTILGKEVFKEVLSARSVTSVCQKVTVEVNKRQITVIDTPGLFDTNIDNDETKKEMIKCISMAAPGPHVFLLVLKIGRLTEEEKEAVKIIEKTFGQKSNTYTIVVFTGGDQLKKQKLEEYIEDAGPWLKRLLSEFGNRYHVFNNNDKSSNTQILTLLDKVDSMVKVNGGSCYTNEMFQQTRNLFWLRSIPE</sequence>
<dbReference type="SUPFAM" id="SSF52540">
    <property type="entry name" value="P-loop containing nucleoside triphosphate hydrolases"/>
    <property type="match status" value="3"/>
</dbReference>
<accession>A0A7J6AFV8</accession>
<dbReference type="Pfam" id="PF04548">
    <property type="entry name" value="AIG1"/>
    <property type="match status" value="3"/>
</dbReference>
<name>A0A7J6AFV8_AMEME</name>
<dbReference type="CDD" id="cd01852">
    <property type="entry name" value="AIG1"/>
    <property type="match status" value="1"/>
</dbReference>
<dbReference type="InterPro" id="IPR027417">
    <property type="entry name" value="P-loop_NTPase"/>
</dbReference>
<evidence type="ECO:0000259" key="5">
    <source>
        <dbReference type="PROSITE" id="PS51720"/>
    </source>
</evidence>
<evidence type="ECO:0000256" key="3">
    <source>
        <dbReference type="ARBA" id="ARBA00023134"/>
    </source>
</evidence>
<protein>
    <recommendedName>
        <fullName evidence="5">AIG1-type G domain-containing protein</fullName>
    </recommendedName>
</protein>
<evidence type="ECO:0000256" key="4">
    <source>
        <dbReference type="SAM" id="Coils"/>
    </source>
</evidence>
<proteinExistence type="inferred from homology"/>
<feature type="domain" description="AIG1-type G" evidence="5">
    <location>
        <begin position="547"/>
        <end position="747"/>
    </location>
</feature>
<dbReference type="AlphaFoldDB" id="A0A7J6AFV8"/>
<comment type="similarity">
    <text evidence="1">Belongs to the TRAFAC class TrmE-Era-EngA-EngB-Septin-like GTPase superfamily. AIG1/Toc34/Toc159-like paraseptin GTPase family. IAN subfamily.</text>
</comment>
<dbReference type="Proteomes" id="UP000593565">
    <property type="component" value="Unassembled WGS sequence"/>
</dbReference>
<dbReference type="EMBL" id="JAAGNN010000014">
    <property type="protein sequence ID" value="KAF4080907.1"/>
    <property type="molecule type" value="Genomic_DNA"/>
</dbReference>
<keyword evidence="3" id="KW-0342">GTP-binding</keyword>
<comment type="caution">
    <text evidence="6">The sequence shown here is derived from an EMBL/GenBank/DDBJ whole genome shotgun (WGS) entry which is preliminary data.</text>
</comment>
<evidence type="ECO:0000256" key="1">
    <source>
        <dbReference type="ARBA" id="ARBA00008535"/>
    </source>
</evidence>
<organism evidence="6 7">
    <name type="scientific">Ameiurus melas</name>
    <name type="common">Black bullhead</name>
    <name type="synonym">Silurus melas</name>
    <dbReference type="NCBI Taxonomy" id="219545"/>
    <lineage>
        <taxon>Eukaryota</taxon>
        <taxon>Metazoa</taxon>
        <taxon>Chordata</taxon>
        <taxon>Craniata</taxon>
        <taxon>Vertebrata</taxon>
        <taxon>Euteleostomi</taxon>
        <taxon>Actinopterygii</taxon>
        <taxon>Neopterygii</taxon>
        <taxon>Teleostei</taxon>
        <taxon>Ostariophysi</taxon>
        <taxon>Siluriformes</taxon>
        <taxon>Ictaluridae</taxon>
        <taxon>Ameiurus</taxon>
    </lineage>
</organism>
<dbReference type="GO" id="GO:0005525">
    <property type="term" value="F:GTP binding"/>
    <property type="evidence" value="ECO:0007669"/>
    <property type="project" value="UniProtKB-KW"/>
</dbReference>
<keyword evidence="7" id="KW-1185">Reference proteome</keyword>
<evidence type="ECO:0000313" key="7">
    <source>
        <dbReference type="Proteomes" id="UP000593565"/>
    </source>
</evidence>
<dbReference type="PANTHER" id="PTHR10903">
    <property type="entry name" value="GTPASE, IMAP FAMILY MEMBER-RELATED"/>
    <property type="match status" value="1"/>
</dbReference>
<evidence type="ECO:0000256" key="2">
    <source>
        <dbReference type="ARBA" id="ARBA00022741"/>
    </source>
</evidence>
<dbReference type="InterPro" id="IPR045058">
    <property type="entry name" value="GIMA/IAN/Toc"/>
</dbReference>
<dbReference type="InterPro" id="IPR006703">
    <property type="entry name" value="G_AIG1"/>
</dbReference>
<dbReference type="PROSITE" id="PS51720">
    <property type="entry name" value="G_AIG1"/>
    <property type="match status" value="1"/>
</dbReference>
<gene>
    <name evidence="6" type="ORF">AMELA_G00176400</name>
</gene>
<reference evidence="6 7" key="1">
    <citation type="submission" date="2020-02" db="EMBL/GenBank/DDBJ databases">
        <title>A chromosome-scale genome assembly of the black bullhead catfish (Ameiurus melas).</title>
        <authorList>
            <person name="Wen M."/>
            <person name="Zham M."/>
            <person name="Cabau C."/>
            <person name="Klopp C."/>
            <person name="Donnadieu C."/>
            <person name="Roques C."/>
            <person name="Bouchez O."/>
            <person name="Lampietro C."/>
            <person name="Jouanno E."/>
            <person name="Herpin A."/>
            <person name="Louis A."/>
            <person name="Berthelot C."/>
            <person name="Parey E."/>
            <person name="Roest-Crollius H."/>
            <person name="Braasch I."/>
            <person name="Postlethwait J."/>
            <person name="Robinson-Rechavi M."/>
            <person name="Echchiki A."/>
            <person name="Begum T."/>
            <person name="Montfort J."/>
            <person name="Schartl M."/>
            <person name="Bobe J."/>
            <person name="Guiguen Y."/>
        </authorList>
    </citation>
    <scope>NUCLEOTIDE SEQUENCE [LARGE SCALE GENOMIC DNA]</scope>
    <source>
        <strain evidence="6">M_S1</strain>
        <tissue evidence="6">Blood</tissue>
    </source>
</reference>
<evidence type="ECO:0000313" key="6">
    <source>
        <dbReference type="EMBL" id="KAF4080907.1"/>
    </source>
</evidence>
<keyword evidence="4" id="KW-0175">Coiled coil</keyword>
<dbReference type="FunFam" id="3.40.50.300:FF:000366">
    <property type="entry name" value="GTPase, IMAP family member 2"/>
    <property type="match status" value="1"/>
</dbReference>
<dbReference type="PANTHER" id="PTHR10903:SF188">
    <property type="entry name" value="GTPASE IMAP FAMILY MEMBER 2-LIKE-RELATED"/>
    <property type="match status" value="1"/>
</dbReference>
<keyword evidence="2" id="KW-0547">Nucleotide-binding</keyword>